<accession>A0A4S8VRS6</accession>
<reference evidence="2 3" key="1">
    <citation type="submission" date="2018-10" db="EMBL/GenBank/DDBJ databases">
        <title>Fifty Aureobasidium pullulans genomes reveal a recombining polyextremotolerant generalist.</title>
        <authorList>
            <person name="Gostincar C."/>
            <person name="Turk M."/>
            <person name="Zajc J."/>
            <person name="Gunde-Cimerman N."/>
        </authorList>
    </citation>
    <scope>NUCLEOTIDE SEQUENCE [LARGE SCALE GENOMIC DNA]</scope>
    <source>
        <strain evidence="2 3">EXF-11318</strain>
    </source>
</reference>
<comment type="caution">
    <text evidence="2">The sequence shown here is derived from an EMBL/GenBank/DDBJ whole genome shotgun (WGS) entry which is preliminary data.</text>
</comment>
<gene>
    <name evidence="2" type="ORF">D6D24_05186</name>
</gene>
<name>A0A4S8VRS6_AURPU</name>
<dbReference type="Proteomes" id="UP000308014">
    <property type="component" value="Unassembled WGS sequence"/>
</dbReference>
<dbReference type="EMBL" id="QZAJ01000176">
    <property type="protein sequence ID" value="THW15017.1"/>
    <property type="molecule type" value="Genomic_DNA"/>
</dbReference>
<dbReference type="AlphaFoldDB" id="A0A4S8VRS6"/>
<protein>
    <submittedName>
        <fullName evidence="2">Uncharacterized protein</fullName>
    </submittedName>
</protein>
<sequence>MSEGDDEMADLFGSSSPSTPKSTRAPTPSPTSSRYNLRHRQISTTVFHGTPPSPISAIGKSLTYQVSLPLLELA</sequence>
<proteinExistence type="predicted"/>
<organism evidence="2 3">
    <name type="scientific">Aureobasidium pullulans</name>
    <name type="common">Black yeast</name>
    <name type="synonym">Pullularia pullulans</name>
    <dbReference type="NCBI Taxonomy" id="5580"/>
    <lineage>
        <taxon>Eukaryota</taxon>
        <taxon>Fungi</taxon>
        <taxon>Dikarya</taxon>
        <taxon>Ascomycota</taxon>
        <taxon>Pezizomycotina</taxon>
        <taxon>Dothideomycetes</taxon>
        <taxon>Dothideomycetidae</taxon>
        <taxon>Dothideales</taxon>
        <taxon>Saccotheciaceae</taxon>
        <taxon>Aureobasidium</taxon>
    </lineage>
</organism>
<feature type="region of interest" description="Disordered" evidence="1">
    <location>
        <begin position="1"/>
        <end position="36"/>
    </location>
</feature>
<feature type="compositionally biased region" description="Low complexity" evidence="1">
    <location>
        <begin position="14"/>
        <end position="33"/>
    </location>
</feature>
<evidence type="ECO:0000313" key="3">
    <source>
        <dbReference type="Proteomes" id="UP000308014"/>
    </source>
</evidence>
<evidence type="ECO:0000256" key="1">
    <source>
        <dbReference type="SAM" id="MobiDB-lite"/>
    </source>
</evidence>
<evidence type="ECO:0000313" key="2">
    <source>
        <dbReference type="EMBL" id="THW15017.1"/>
    </source>
</evidence>